<evidence type="ECO:0000313" key="7">
    <source>
        <dbReference type="EMBL" id="OUS40083.1"/>
    </source>
</evidence>
<dbReference type="PANTHER" id="PTHR21392">
    <property type="entry name" value="TRNA-URIDINE AMINOCARBOXYPROPYLTRANSFERASE 2"/>
    <property type="match status" value="1"/>
</dbReference>
<evidence type="ECO:0000256" key="1">
    <source>
        <dbReference type="ARBA" id="ARBA00012386"/>
    </source>
</evidence>
<evidence type="ECO:0000256" key="2">
    <source>
        <dbReference type="ARBA" id="ARBA00022679"/>
    </source>
</evidence>
<evidence type="ECO:0000259" key="6">
    <source>
        <dbReference type="SMART" id="SM01144"/>
    </source>
</evidence>
<dbReference type="GO" id="GO:0008033">
    <property type="term" value="P:tRNA processing"/>
    <property type="evidence" value="ECO:0007669"/>
    <property type="project" value="UniProtKB-KW"/>
</dbReference>
<evidence type="ECO:0000256" key="5">
    <source>
        <dbReference type="ARBA" id="ARBA00034489"/>
    </source>
</evidence>
<organism evidence="7 8">
    <name type="scientific">Oleispira antarctica</name>
    <dbReference type="NCBI Taxonomy" id="188908"/>
    <lineage>
        <taxon>Bacteria</taxon>
        <taxon>Pseudomonadati</taxon>
        <taxon>Pseudomonadota</taxon>
        <taxon>Gammaproteobacteria</taxon>
        <taxon>Oceanospirillales</taxon>
        <taxon>Oceanospirillaceae</taxon>
        <taxon>Oleispira</taxon>
    </lineage>
</organism>
<proteinExistence type="inferred from homology"/>
<dbReference type="InterPro" id="IPR039262">
    <property type="entry name" value="DTWD2/TAPT"/>
</dbReference>
<accession>A0A1Y5HWC8</accession>
<keyword evidence="2" id="KW-0808">Transferase</keyword>
<dbReference type="GO" id="GO:0016432">
    <property type="term" value="F:tRNA-uridine aminocarboxypropyltransferase activity"/>
    <property type="evidence" value="ECO:0007669"/>
    <property type="project" value="UniProtKB-EC"/>
</dbReference>
<keyword evidence="3" id="KW-0949">S-adenosyl-L-methionine</keyword>
<protein>
    <recommendedName>
        <fullName evidence="1">tRNA-uridine aminocarboxypropyltransferase</fullName>
        <ecNumber evidence="1">2.5.1.25</ecNumber>
    </recommendedName>
</protein>
<evidence type="ECO:0000313" key="8">
    <source>
        <dbReference type="Proteomes" id="UP000227088"/>
    </source>
</evidence>
<evidence type="ECO:0000256" key="4">
    <source>
        <dbReference type="ARBA" id="ARBA00022694"/>
    </source>
</evidence>
<reference evidence="8" key="1">
    <citation type="journal article" date="2017" name="Proc. Natl. Acad. Sci. U.S.A.">
        <title>Simulation of Deepwater Horizon oil plume reveals substrate specialization within a complex community of hydrocarbon degraders.</title>
        <authorList>
            <person name="Hu P."/>
            <person name="Dubinsky E.A."/>
            <person name="Probst A.J."/>
            <person name="Wang J."/>
            <person name="Sieber C.M.K."/>
            <person name="Tom L.M."/>
            <person name="Gardinali P."/>
            <person name="Banfield J.F."/>
            <person name="Atlas R.M."/>
            <person name="Andersen G.L."/>
        </authorList>
    </citation>
    <scope>NUCLEOTIDE SEQUENCE [LARGE SCALE GENOMIC DNA]</scope>
</reference>
<keyword evidence="4" id="KW-0819">tRNA processing</keyword>
<dbReference type="InterPro" id="IPR005636">
    <property type="entry name" value="DTW"/>
</dbReference>
<comment type="similarity">
    <text evidence="5">Belongs to the TDD superfamily. DTWD2 family.</text>
</comment>
<dbReference type="EMBL" id="MABE01000438">
    <property type="protein sequence ID" value="OUS40083.1"/>
    <property type="molecule type" value="Genomic_DNA"/>
</dbReference>
<dbReference type="SMART" id="SM01144">
    <property type="entry name" value="DTW"/>
    <property type="match status" value="1"/>
</dbReference>
<dbReference type="Proteomes" id="UP000227088">
    <property type="component" value="Unassembled WGS sequence"/>
</dbReference>
<dbReference type="EC" id="2.5.1.25" evidence="1"/>
<dbReference type="AlphaFoldDB" id="A0A1Y5HWC8"/>
<gene>
    <name evidence="7" type="ORF">A9R00_07705</name>
</gene>
<sequence length="195" mass="22630">MLSLLSPFYCAHCIHCRLPEQSCICAQIKETKLPFKIILCSHSKEWQRNDNTGQWAVLSSKDIKRYRWHRKPELIQPEFNQLEFTTEAGHFLLFPAPDSQPISQLEHEITHLWVIDGTWQEAQKMLNQSSWLQGLPKISITSASSEFVLRRNQRGLSTIEAIECAVRDNQPSDISADKLNFNFNLIQNQLLNLLR</sequence>
<dbReference type="Pfam" id="PF03942">
    <property type="entry name" value="DTW"/>
    <property type="match status" value="1"/>
</dbReference>
<evidence type="ECO:0000256" key="3">
    <source>
        <dbReference type="ARBA" id="ARBA00022691"/>
    </source>
</evidence>
<feature type="domain" description="DTW" evidence="6">
    <location>
        <begin position="9"/>
        <end position="195"/>
    </location>
</feature>
<dbReference type="PANTHER" id="PTHR21392:SF0">
    <property type="entry name" value="TRNA-URIDINE AMINOCARBOXYPROPYLTRANSFERASE 2"/>
    <property type="match status" value="1"/>
</dbReference>
<comment type="caution">
    <text evidence="7">The sequence shown here is derived from an EMBL/GenBank/DDBJ whole genome shotgun (WGS) entry which is preliminary data.</text>
</comment>
<name>A0A1Y5HWC8_OLEAN</name>